<keyword evidence="4" id="KW-0221">Differentiation</keyword>
<keyword evidence="12" id="KW-0539">Nucleus</keyword>
<evidence type="ECO:0000313" key="16">
    <source>
        <dbReference type="Proteomes" id="UP000267029"/>
    </source>
</evidence>
<keyword evidence="6" id="KW-0726">Sexual differentiation</keyword>
<feature type="compositionally biased region" description="Low complexity" evidence="13">
    <location>
        <begin position="239"/>
        <end position="254"/>
    </location>
</feature>
<keyword evidence="16" id="KW-1185">Reference proteome</keyword>
<feature type="region of interest" description="Disordered" evidence="13">
    <location>
        <begin position="233"/>
        <end position="269"/>
    </location>
</feature>
<comment type="function">
    <text evidence="11">Transcriptional regulator that controls a genetic switch in male development. It is necessary and sufficient for initiating male sex determination by directing the development of supporting cell precursors (pre-Sertoli cells) as Sertoli rather than granulosa cells. Involved in different aspects of gene regulation including promoter activation or repression. Binds to the DNA consensus sequence 5'-[AT]AACAA[AT]-3'. SRY HMG box recognizes DNA by partial intercalation in the minor groove and promotes DNA bending. Also involved in pre-mRNA splicing. In male adult brain involved in the maintenance of motor functions of dopaminergic neurons.</text>
</comment>
<evidence type="ECO:0000256" key="11">
    <source>
        <dbReference type="ARBA" id="ARBA00045821"/>
    </source>
</evidence>
<comment type="subcellular location">
    <subcellularLocation>
        <location evidence="1">Nucleus speckle</location>
    </subcellularLocation>
</comment>
<evidence type="ECO:0000256" key="4">
    <source>
        <dbReference type="ARBA" id="ARBA00022782"/>
    </source>
</evidence>
<keyword evidence="9" id="KW-0804">Transcription</keyword>
<dbReference type="InterPro" id="IPR050140">
    <property type="entry name" value="SRY-related_HMG-box_TF-like"/>
</dbReference>
<dbReference type="Proteomes" id="UP000267029">
    <property type="component" value="Unassembled WGS sequence"/>
</dbReference>
<dbReference type="InterPro" id="IPR009071">
    <property type="entry name" value="HMG_box_dom"/>
</dbReference>
<dbReference type="OrthoDB" id="6247875at2759"/>
<feature type="DNA-binding region" description="HMG box" evidence="12">
    <location>
        <begin position="169"/>
        <end position="228"/>
    </location>
</feature>
<proteinExistence type="inferred from homology"/>
<evidence type="ECO:0000256" key="7">
    <source>
        <dbReference type="ARBA" id="ARBA00023125"/>
    </source>
</evidence>
<evidence type="ECO:0000256" key="2">
    <source>
        <dbReference type="ARBA" id="ARBA00005998"/>
    </source>
</evidence>
<dbReference type="Gene3D" id="1.10.30.10">
    <property type="entry name" value="High mobility group box domain"/>
    <property type="match status" value="1"/>
</dbReference>
<dbReference type="EMBL" id="UXSR01005661">
    <property type="protein sequence ID" value="VDD83190.1"/>
    <property type="molecule type" value="Genomic_DNA"/>
</dbReference>
<comment type="similarity">
    <text evidence="2">Belongs to the SRY family.</text>
</comment>
<dbReference type="PANTHER" id="PTHR10270:SF161">
    <property type="entry name" value="SEX-DETERMINING REGION Y PROTEIN"/>
    <property type="match status" value="1"/>
</dbReference>
<feature type="compositionally biased region" description="Polar residues" evidence="13">
    <location>
        <begin position="44"/>
        <end position="54"/>
    </location>
</feature>
<evidence type="ECO:0000256" key="12">
    <source>
        <dbReference type="PROSITE-ProRule" id="PRU00267"/>
    </source>
</evidence>
<protein>
    <recommendedName>
        <fullName evidence="3">Sex-determining region Y protein</fullName>
    </recommendedName>
    <alternativeName>
        <fullName evidence="10">Testis-determining factor</fullName>
    </alternativeName>
</protein>
<dbReference type="InterPro" id="IPR036910">
    <property type="entry name" value="HMG_box_dom_sf"/>
</dbReference>
<evidence type="ECO:0000256" key="3">
    <source>
        <dbReference type="ARBA" id="ARBA00019052"/>
    </source>
</evidence>
<evidence type="ECO:0000256" key="1">
    <source>
        <dbReference type="ARBA" id="ARBA00004324"/>
    </source>
</evidence>
<dbReference type="PROSITE" id="PS50118">
    <property type="entry name" value="HMG_BOX_2"/>
    <property type="match status" value="1"/>
</dbReference>
<reference evidence="15 16" key="1">
    <citation type="submission" date="2018-10" db="EMBL/GenBank/DDBJ databases">
        <authorList>
            <consortium name="Pathogen Informatics"/>
        </authorList>
    </citation>
    <scope>NUCLEOTIDE SEQUENCE [LARGE SCALE GENOMIC DNA]</scope>
</reference>
<accession>A0A0R3UN42</accession>
<evidence type="ECO:0000313" key="15">
    <source>
        <dbReference type="EMBL" id="VDD83190.1"/>
    </source>
</evidence>
<dbReference type="PANTHER" id="PTHR10270">
    <property type="entry name" value="SOX TRANSCRIPTION FACTOR"/>
    <property type="match status" value="1"/>
</dbReference>
<sequence length="504" mass="56186">MWMQECVDCPLAQTSLQSWIRHLTDVHALPTEWPSERAARLTGATASKPYTTITESKKRRRKDSVPRPLNSFMVSFRVLLMPAVRGVLSEHMRGCKYGQVADANYMSSVYGQSILMSSFDQHVEVPSSLVVPKTNKATLKYVPRSRTRGPFDASRRKVPQILVLECVRLFAQHIRRNVLRVHNEASNSVLSQQLGIVWRSVPRVVKNRYDDEAAKLVKIHQLEFPNYKYQPKKRSGLGDASSSAPVVASDASPSQKLAASRGYSPEPWQQRCGLTDSAYSSRKNSCASSSASSPQVTEFSSTPVKQLFHPFRRVLFDDQRPHVRQRFASATNGTMTAAAAAPAIPRQARPASCLLNPATARVLKREHEPLKNQQSHDQTPTLYANISVSSSPKRRPISFLSAESSVLSLPELVNMPSHEVTLLGERPWQRGDEEEEDFSYFESATESESILSEENAMFEDSASMMDLADFLPGAEELILGVEPLASGTLSPDLEMLDKNELLKI</sequence>
<evidence type="ECO:0000259" key="14">
    <source>
        <dbReference type="PROSITE" id="PS50118"/>
    </source>
</evidence>
<dbReference type="GO" id="GO:0030154">
    <property type="term" value="P:cell differentiation"/>
    <property type="evidence" value="ECO:0007669"/>
    <property type="project" value="UniProtKB-KW"/>
</dbReference>
<keyword evidence="5" id="KW-0112">Calmodulin-binding</keyword>
<dbReference type="GO" id="GO:0000978">
    <property type="term" value="F:RNA polymerase II cis-regulatory region sequence-specific DNA binding"/>
    <property type="evidence" value="ECO:0007669"/>
    <property type="project" value="TreeGrafter"/>
</dbReference>
<gene>
    <name evidence="15" type="ORF">MCOS_LOCUS9193</name>
</gene>
<dbReference type="Pfam" id="PF00505">
    <property type="entry name" value="HMG_box"/>
    <property type="match status" value="1"/>
</dbReference>
<dbReference type="GO" id="GO:0001228">
    <property type="term" value="F:DNA-binding transcription activator activity, RNA polymerase II-specific"/>
    <property type="evidence" value="ECO:0007669"/>
    <property type="project" value="TreeGrafter"/>
</dbReference>
<dbReference type="STRING" id="53468.A0A0R3UN42"/>
<keyword evidence="7 12" id="KW-0238">DNA-binding</keyword>
<dbReference type="SUPFAM" id="SSF47095">
    <property type="entry name" value="HMG-box"/>
    <property type="match status" value="1"/>
</dbReference>
<evidence type="ECO:0000256" key="5">
    <source>
        <dbReference type="ARBA" id="ARBA00022860"/>
    </source>
</evidence>
<dbReference type="AlphaFoldDB" id="A0A0R3UN42"/>
<organism evidence="15 16">
    <name type="scientific">Mesocestoides corti</name>
    <name type="common">Flatworm</name>
    <dbReference type="NCBI Taxonomy" id="53468"/>
    <lineage>
        <taxon>Eukaryota</taxon>
        <taxon>Metazoa</taxon>
        <taxon>Spiralia</taxon>
        <taxon>Lophotrochozoa</taxon>
        <taxon>Platyhelminthes</taxon>
        <taxon>Cestoda</taxon>
        <taxon>Eucestoda</taxon>
        <taxon>Cyclophyllidea</taxon>
        <taxon>Mesocestoididae</taxon>
        <taxon>Mesocestoides</taxon>
    </lineage>
</organism>
<feature type="region of interest" description="Disordered" evidence="13">
    <location>
        <begin position="44"/>
        <end position="64"/>
    </location>
</feature>
<feature type="domain" description="HMG box" evidence="14">
    <location>
        <begin position="169"/>
        <end position="228"/>
    </location>
</feature>
<evidence type="ECO:0000256" key="10">
    <source>
        <dbReference type="ARBA" id="ARBA00032498"/>
    </source>
</evidence>
<dbReference type="GO" id="GO:0016607">
    <property type="term" value="C:nuclear speck"/>
    <property type="evidence" value="ECO:0007669"/>
    <property type="project" value="UniProtKB-SubCell"/>
</dbReference>
<keyword evidence="8" id="KW-0010">Activator</keyword>
<dbReference type="GO" id="GO:0007548">
    <property type="term" value="P:sex differentiation"/>
    <property type="evidence" value="ECO:0007669"/>
    <property type="project" value="UniProtKB-KW"/>
</dbReference>
<evidence type="ECO:0000256" key="13">
    <source>
        <dbReference type="SAM" id="MobiDB-lite"/>
    </source>
</evidence>
<evidence type="ECO:0000256" key="9">
    <source>
        <dbReference type="ARBA" id="ARBA00023163"/>
    </source>
</evidence>
<dbReference type="GO" id="GO:0005516">
    <property type="term" value="F:calmodulin binding"/>
    <property type="evidence" value="ECO:0007669"/>
    <property type="project" value="UniProtKB-KW"/>
</dbReference>
<name>A0A0R3UN42_MESCO</name>
<evidence type="ECO:0000256" key="6">
    <source>
        <dbReference type="ARBA" id="ARBA00022928"/>
    </source>
</evidence>
<evidence type="ECO:0000256" key="8">
    <source>
        <dbReference type="ARBA" id="ARBA00023159"/>
    </source>
</evidence>